<dbReference type="EMBL" id="JANAVB010032782">
    <property type="protein sequence ID" value="KAJ6809930.1"/>
    <property type="molecule type" value="Genomic_DNA"/>
</dbReference>
<gene>
    <name evidence="1" type="ORF">M6B38_159790</name>
</gene>
<protein>
    <submittedName>
        <fullName evidence="1">Uncharacterized protein</fullName>
    </submittedName>
</protein>
<name>A0AAX6F0J3_IRIPA</name>
<accession>A0AAX6F0J3</accession>
<reference evidence="1" key="1">
    <citation type="journal article" date="2023" name="GigaByte">
        <title>Genome assembly of the bearded iris, Iris pallida Lam.</title>
        <authorList>
            <person name="Bruccoleri R.E."/>
            <person name="Oakeley E.J."/>
            <person name="Faust A.M.E."/>
            <person name="Altorfer M."/>
            <person name="Dessus-Babus S."/>
            <person name="Burckhardt D."/>
            <person name="Oertli M."/>
            <person name="Naumann U."/>
            <person name="Petersen F."/>
            <person name="Wong J."/>
        </authorList>
    </citation>
    <scope>NUCLEOTIDE SEQUENCE</scope>
    <source>
        <strain evidence="1">GSM-AAB239-AS_SAM_17_03QT</strain>
    </source>
</reference>
<evidence type="ECO:0000313" key="2">
    <source>
        <dbReference type="Proteomes" id="UP001140949"/>
    </source>
</evidence>
<sequence length="124" mass="14158">MHLKLFQRFCGGFMKYEADLDGYLSVCSFGFTEEPTTHVAVQNVQVQFHLSARERGCELMQVYHEILVSQERRPNIGDIVALVVSSSMLALCRYHLEQVLIVVVDQIFIFRLVESSFGEPKSSI</sequence>
<dbReference type="AlphaFoldDB" id="A0AAX6F0J3"/>
<reference evidence="1" key="2">
    <citation type="submission" date="2023-04" db="EMBL/GenBank/DDBJ databases">
        <authorList>
            <person name="Bruccoleri R.E."/>
            <person name="Oakeley E.J."/>
            <person name="Faust A.-M."/>
            <person name="Dessus-Babus S."/>
            <person name="Altorfer M."/>
            <person name="Burckhardt D."/>
            <person name="Oertli M."/>
            <person name="Naumann U."/>
            <person name="Petersen F."/>
            <person name="Wong J."/>
        </authorList>
    </citation>
    <scope>NUCLEOTIDE SEQUENCE</scope>
    <source>
        <strain evidence="1">GSM-AAB239-AS_SAM_17_03QT</strain>
        <tissue evidence="1">Leaf</tissue>
    </source>
</reference>
<dbReference type="Proteomes" id="UP001140949">
    <property type="component" value="Unassembled WGS sequence"/>
</dbReference>
<evidence type="ECO:0000313" key="1">
    <source>
        <dbReference type="EMBL" id="KAJ6809930.1"/>
    </source>
</evidence>
<organism evidence="1 2">
    <name type="scientific">Iris pallida</name>
    <name type="common">Sweet iris</name>
    <dbReference type="NCBI Taxonomy" id="29817"/>
    <lineage>
        <taxon>Eukaryota</taxon>
        <taxon>Viridiplantae</taxon>
        <taxon>Streptophyta</taxon>
        <taxon>Embryophyta</taxon>
        <taxon>Tracheophyta</taxon>
        <taxon>Spermatophyta</taxon>
        <taxon>Magnoliopsida</taxon>
        <taxon>Liliopsida</taxon>
        <taxon>Asparagales</taxon>
        <taxon>Iridaceae</taxon>
        <taxon>Iridoideae</taxon>
        <taxon>Irideae</taxon>
        <taxon>Iris</taxon>
    </lineage>
</organism>
<keyword evidence="2" id="KW-1185">Reference proteome</keyword>
<proteinExistence type="predicted"/>
<comment type="caution">
    <text evidence="1">The sequence shown here is derived from an EMBL/GenBank/DDBJ whole genome shotgun (WGS) entry which is preliminary data.</text>
</comment>